<proteinExistence type="predicted"/>
<dbReference type="PANTHER" id="PTHR41339">
    <property type="entry name" value="LIPL48"/>
    <property type="match status" value="1"/>
</dbReference>
<dbReference type="RefSeq" id="WP_130829931.1">
    <property type="nucleotide sequence ID" value="NZ_SDIK01000056.1"/>
</dbReference>
<organism evidence="3 4">
    <name type="scientific">Prevotella brunnea</name>
    <dbReference type="NCBI Taxonomy" id="2508867"/>
    <lineage>
        <taxon>Bacteria</taxon>
        <taxon>Pseudomonadati</taxon>
        <taxon>Bacteroidota</taxon>
        <taxon>Bacteroidia</taxon>
        <taxon>Bacteroidales</taxon>
        <taxon>Prevotellaceae</taxon>
        <taxon>Prevotella</taxon>
    </lineage>
</organism>
<reference evidence="4" key="1">
    <citation type="submission" date="2019-05" db="EMBL/GenBank/DDBJ databases">
        <title>Prevotella brunnea sp. nov., isolated from a wound of a patient.</title>
        <authorList>
            <person name="Buhl M."/>
        </authorList>
    </citation>
    <scope>NUCLEOTIDE SEQUENCE [LARGE SCALE GENOMIC DNA]</scope>
    <source>
        <strain evidence="4">A2672</strain>
    </source>
</reference>
<sequence>MNKNFKFFGYAAMLTLTLGFAACSSDDPNPNPNPTPGEKYVWGTDGSIKSCDHLLFTNGMEDPKGKEIGNGNQEFVFTGKQTLKKGTYTLKGWIYIANGAELTLEPGTIIKGDKTTKASIIAERGGKLIAQGTENEPIVFTSAQPKGQRKPGDWGGVILCGKAKTNQGEQQIEGGPRTKHGGNDDADNSGVLSYVRIEFAGYPFEKDREINGLTFGSVGSGTKIDHIQVSYSNDDSYEWFGGTVNAKYLIAYKGWDDDFDTDNGYRGSVQFGLVVRDSKLADTSKSNGFESDNNASGSDVSPFTAATFSNITFVGPKVLDPNFKNTTDYITGGSMNPNNGAALGKFQAAMHIRRNSRMNCYNSVAMGYPIGLILDNQKGDTQGAAKAGKMKLENIWFAGMDIIGSDYNGVYKDELYDYKTNTTDPGKPSFTSTFFKAQKGNLVMDSWKSLVGANGYTPVAGSALLTGAVFDFAGNWFEKVPFIGAFGATDWTKGWAEFDPQNRDY</sequence>
<keyword evidence="4" id="KW-1185">Reference proteome</keyword>
<feature type="chain" id="PRO_5022824685" description="T9SS C-terminal target domain-containing protein" evidence="2">
    <location>
        <begin position="22"/>
        <end position="505"/>
    </location>
</feature>
<feature type="signal peptide" evidence="2">
    <location>
        <begin position="1"/>
        <end position="21"/>
    </location>
</feature>
<dbReference type="OrthoDB" id="1521716at2"/>
<feature type="region of interest" description="Disordered" evidence="1">
    <location>
        <begin position="165"/>
        <end position="186"/>
    </location>
</feature>
<name>A0A5C8GI73_9BACT</name>
<dbReference type="EMBL" id="SDIK01000056">
    <property type="protein sequence ID" value="TXJ60868.1"/>
    <property type="molecule type" value="Genomic_DNA"/>
</dbReference>
<evidence type="ECO:0000256" key="1">
    <source>
        <dbReference type="SAM" id="MobiDB-lite"/>
    </source>
</evidence>
<gene>
    <name evidence="3" type="ORF">ETF27_07790</name>
</gene>
<dbReference type="Proteomes" id="UP000321612">
    <property type="component" value="Unassembled WGS sequence"/>
</dbReference>
<dbReference type="AlphaFoldDB" id="A0A5C8GI73"/>
<evidence type="ECO:0008006" key="5">
    <source>
        <dbReference type="Google" id="ProtNLM"/>
    </source>
</evidence>
<dbReference type="PANTHER" id="PTHR41339:SF1">
    <property type="entry name" value="SECRETED PROTEIN"/>
    <property type="match status" value="1"/>
</dbReference>
<evidence type="ECO:0000256" key="2">
    <source>
        <dbReference type="SAM" id="SignalP"/>
    </source>
</evidence>
<comment type="caution">
    <text evidence="3">The sequence shown here is derived from an EMBL/GenBank/DDBJ whole genome shotgun (WGS) entry which is preliminary data.</text>
</comment>
<dbReference type="PROSITE" id="PS51257">
    <property type="entry name" value="PROKAR_LIPOPROTEIN"/>
    <property type="match status" value="1"/>
</dbReference>
<protein>
    <recommendedName>
        <fullName evidence="5">T9SS C-terminal target domain-containing protein</fullName>
    </recommendedName>
</protein>
<evidence type="ECO:0000313" key="3">
    <source>
        <dbReference type="EMBL" id="TXJ60868.1"/>
    </source>
</evidence>
<accession>A0A5C8GI73</accession>
<keyword evidence="2" id="KW-0732">Signal</keyword>
<evidence type="ECO:0000313" key="4">
    <source>
        <dbReference type="Proteomes" id="UP000321612"/>
    </source>
</evidence>